<dbReference type="PANTHER" id="PTHR42885">
    <property type="entry name" value="HISTIDINOL-PHOSPHATE AMINOTRANSFERASE-RELATED"/>
    <property type="match status" value="1"/>
</dbReference>
<comment type="caution">
    <text evidence="4">The sequence shown here is derived from an EMBL/GenBank/DDBJ whole genome shotgun (WGS) entry which is preliminary data.</text>
</comment>
<dbReference type="CDD" id="cd00609">
    <property type="entry name" value="AAT_like"/>
    <property type="match status" value="1"/>
</dbReference>
<dbReference type="Gene3D" id="3.40.640.10">
    <property type="entry name" value="Type I PLP-dependent aspartate aminotransferase-like (Major domain)"/>
    <property type="match status" value="1"/>
</dbReference>
<dbReference type="STRING" id="1420583.V473_22505"/>
<keyword evidence="2" id="KW-0663">Pyridoxal phosphate</keyword>
<dbReference type="Pfam" id="PF00155">
    <property type="entry name" value="Aminotran_1_2"/>
    <property type="match status" value="1"/>
</dbReference>
<dbReference type="Gene3D" id="3.90.1150.10">
    <property type="entry name" value="Aspartate Aminotransferase, domain 1"/>
    <property type="match status" value="1"/>
</dbReference>
<keyword evidence="4" id="KW-0032">Aminotransferase</keyword>
<keyword evidence="4" id="KW-0808">Transferase</keyword>
<dbReference type="PATRIC" id="fig|1420583.3.peg.4314"/>
<evidence type="ECO:0000256" key="2">
    <source>
        <dbReference type="ARBA" id="ARBA00022898"/>
    </source>
</evidence>
<dbReference type="PANTHER" id="PTHR42885:SF1">
    <property type="entry name" value="THREONINE-PHOSPHATE DECARBOXYLASE"/>
    <property type="match status" value="1"/>
</dbReference>
<dbReference type="Proteomes" id="UP000052232">
    <property type="component" value="Unassembled WGS sequence"/>
</dbReference>
<reference evidence="4 5" key="1">
    <citation type="journal article" date="2015" name="G3 (Bethesda)">
        <title>Insights into Ongoing Evolution of the Hexachlorocyclohexane Catabolic Pathway from Comparative Genomics of Ten Sphingomonadaceae Strains.</title>
        <authorList>
            <person name="Pearce S.L."/>
            <person name="Oakeshott J.G."/>
            <person name="Pandey G."/>
        </authorList>
    </citation>
    <scope>NUCLEOTIDE SEQUENCE [LARGE SCALE GENOMIC DNA]</scope>
    <source>
        <strain evidence="4 5">LL01</strain>
    </source>
</reference>
<evidence type="ECO:0000256" key="1">
    <source>
        <dbReference type="ARBA" id="ARBA00001933"/>
    </source>
</evidence>
<dbReference type="InterPro" id="IPR015422">
    <property type="entry name" value="PyrdxlP-dep_Trfase_small"/>
</dbReference>
<dbReference type="InterPro" id="IPR015421">
    <property type="entry name" value="PyrdxlP-dep_Trfase_major"/>
</dbReference>
<dbReference type="EMBL" id="JACT01000007">
    <property type="protein sequence ID" value="KMS52175.1"/>
    <property type="molecule type" value="Genomic_DNA"/>
</dbReference>
<dbReference type="GO" id="GO:0030170">
    <property type="term" value="F:pyridoxal phosphate binding"/>
    <property type="evidence" value="ECO:0007669"/>
    <property type="project" value="InterPro"/>
</dbReference>
<proteinExistence type="predicted"/>
<gene>
    <name evidence="4" type="ORF">V473_22505</name>
</gene>
<dbReference type="AlphaFoldDB" id="A0A0J8AAD1"/>
<evidence type="ECO:0000259" key="3">
    <source>
        <dbReference type="Pfam" id="PF00155"/>
    </source>
</evidence>
<keyword evidence="5" id="KW-1185">Reference proteome</keyword>
<dbReference type="RefSeq" id="WP_066609227.1">
    <property type="nucleotide sequence ID" value="NZ_KQ130438.1"/>
</dbReference>
<dbReference type="SUPFAM" id="SSF53383">
    <property type="entry name" value="PLP-dependent transferases"/>
    <property type="match status" value="1"/>
</dbReference>
<dbReference type="InterPro" id="IPR015424">
    <property type="entry name" value="PyrdxlP-dep_Trfase"/>
</dbReference>
<evidence type="ECO:0000313" key="5">
    <source>
        <dbReference type="Proteomes" id="UP000052232"/>
    </source>
</evidence>
<evidence type="ECO:0000313" key="4">
    <source>
        <dbReference type="EMBL" id="KMS52175.1"/>
    </source>
</evidence>
<sequence length="329" mass="35602">MTRWTHHGGKLDDARRWFGEGQASWIDLSTGINPNGWPVEQAPAINWRALPGDAQLAALEQNAARHFGVDPAYLCALPGSEAGLRSLSGIISGAIVHGAACYRTHRDIHPDSIAFTPGVDDSALPDGKILLLANPNNPDGRLLDRAALDGLLERQGASDGWLVLDEAFADSLPAISMADRVADDRRLIIFRSFGKFFGLAGVRLGFVIGPRAIIARFRERLGSWPLSTAALVIGASAYADRDWITTTRAQLIEQGKGLDQLLRARGLSPQGACPLFRLIVAEDAAALFDHLARCAILTRPFDENPRWLRIGLPRDAAALARLDRALTDG</sequence>
<name>A0A0J8AAD1_9SPHN</name>
<dbReference type="GO" id="GO:0008483">
    <property type="term" value="F:transaminase activity"/>
    <property type="evidence" value="ECO:0007669"/>
    <property type="project" value="UniProtKB-KW"/>
</dbReference>
<feature type="domain" description="Aminotransferase class I/classII large" evidence="3">
    <location>
        <begin position="97"/>
        <end position="314"/>
    </location>
</feature>
<comment type="cofactor">
    <cofactor evidence="1">
        <name>pyridoxal 5'-phosphate</name>
        <dbReference type="ChEBI" id="CHEBI:597326"/>
    </cofactor>
</comment>
<organism evidence="4 5">
    <name type="scientific">Sphingobium cupriresistens LL01</name>
    <dbReference type="NCBI Taxonomy" id="1420583"/>
    <lineage>
        <taxon>Bacteria</taxon>
        <taxon>Pseudomonadati</taxon>
        <taxon>Pseudomonadota</taxon>
        <taxon>Alphaproteobacteria</taxon>
        <taxon>Sphingomonadales</taxon>
        <taxon>Sphingomonadaceae</taxon>
        <taxon>Sphingobium</taxon>
    </lineage>
</organism>
<dbReference type="InterPro" id="IPR004839">
    <property type="entry name" value="Aminotransferase_I/II_large"/>
</dbReference>
<accession>A0A0J8AAD1</accession>
<protein>
    <submittedName>
        <fullName evidence="4">Aminotransferase</fullName>
    </submittedName>
</protein>